<keyword evidence="4" id="KW-1185">Reference proteome</keyword>
<dbReference type="SUPFAM" id="SSF54236">
    <property type="entry name" value="Ubiquitin-like"/>
    <property type="match status" value="1"/>
</dbReference>
<dbReference type="Pfam" id="PF11976">
    <property type="entry name" value="Rad60-SLD"/>
    <property type="match status" value="1"/>
</dbReference>
<dbReference type="OrthoDB" id="3365399at2759"/>
<proteinExistence type="predicted"/>
<dbReference type="InterPro" id="IPR029071">
    <property type="entry name" value="Ubiquitin-like_domsf"/>
</dbReference>
<name>A0A6A5K029_9PLEO</name>
<reference evidence="3" key="1">
    <citation type="submission" date="2020-01" db="EMBL/GenBank/DDBJ databases">
        <authorList>
            <consortium name="DOE Joint Genome Institute"/>
            <person name="Haridas S."/>
            <person name="Albert R."/>
            <person name="Binder M."/>
            <person name="Bloem J."/>
            <person name="Labutti K."/>
            <person name="Salamov A."/>
            <person name="Andreopoulos B."/>
            <person name="Baker S.E."/>
            <person name="Barry K."/>
            <person name="Bills G."/>
            <person name="Bluhm B.H."/>
            <person name="Cannon C."/>
            <person name="Castanera R."/>
            <person name="Culley D.E."/>
            <person name="Daum C."/>
            <person name="Ezra D."/>
            <person name="Gonzalez J.B."/>
            <person name="Henrissat B."/>
            <person name="Kuo A."/>
            <person name="Liang C."/>
            <person name="Lipzen A."/>
            <person name="Lutzoni F."/>
            <person name="Magnuson J."/>
            <person name="Mondo S."/>
            <person name="Nolan M."/>
            <person name="Ohm R."/>
            <person name="Pangilinan J."/>
            <person name="Park H.-J."/>
            <person name="Ramirez L."/>
            <person name="Alfaro M."/>
            <person name="Sun H."/>
            <person name="Tritt A."/>
            <person name="Yoshinaga Y."/>
            <person name="Zwiers L.-H."/>
            <person name="Turgeon B.G."/>
            <person name="Goodwin S.B."/>
            <person name="Spatafora J.W."/>
            <person name="Crous P.W."/>
            <person name="Grigoriev I.V."/>
        </authorList>
    </citation>
    <scope>NUCLEOTIDE SEQUENCE</scope>
    <source>
        <strain evidence="3">P77</strain>
    </source>
</reference>
<gene>
    <name evidence="3" type="ORF">BDW02DRAFT_123398</name>
</gene>
<dbReference type="InterPro" id="IPR022617">
    <property type="entry name" value="Rad60/SUMO-like_dom"/>
</dbReference>
<feature type="compositionally biased region" description="Basic and acidic residues" evidence="1">
    <location>
        <begin position="47"/>
        <end position="71"/>
    </location>
</feature>
<accession>A0A6A5K029</accession>
<dbReference type="Gene3D" id="3.10.20.90">
    <property type="entry name" value="Phosphatidylinositol 3-kinase Catalytic Subunit, Chain A, domain 1"/>
    <property type="match status" value="1"/>
</dbReference>
<feature type="compositionally biased region" description="Polar residues" evidence="1">
    <location>
        <begin position="179"/>
        <end position="188"/>
    </location>
</feature>
<organism evidence="3 4">
    <name type="scientific">Decorospora gaudefroyi</name>
    <dbReference type="NCBI Taxonomy" id="184978"/>
    <lineage>
        <taxon>Eukaryota</taxon>
        <taxon>Fungi</taxon>
        <taxon>Dikarya</taxon>
        <taxon>Ascomycota</taxon>
        <taxon>Pezizomycotina</taxon>
        <taxon>Dothideomycetes</taxon>
        <taxon>Pleosporomycetidae</taxon>
        <taxon>Pleosporales</taxon>
        <taxon>Pleosporineae</taxon>
        <taxon>Pleosporaceae</taxon>
        <taxon>Decorospora</taxon>
    </lineage>
</organism>
<dbReference type="Proteomes" id="UP000800040">
    <property type="component" value="Unassembled WGS sequence"/>
</dbReference>
<evidence type="ECO:0000256" key="1">
    <source>
        <dbReference type="SAM" id="MobiDB-lite"/>
    </source>
</evidence>
<sequence length="456" mass="50831">MTGSAGNVALPKKRTLFKRAAWQDAPNKEGDDIFSHSNEFNDIVAEQARRRAEEKRKEDATRKRKNSEPYEKKRRRISAEEEEPALSKTGSSSKAQGSRTGSSTPSHPPSDSLTTRYDSLTKSASSNASLSRQKSVIFDLASSDEDENKDKEKDKYDPTRSSKPFNDNAQPDHKPFNAENVQSISVRTSKPPPVNIDHDDDDDDEELNPVLAALNAIARERVAAKARAAAARTPDQEPVKAPIAQIFIEPQMDGANAMVIKLRIDSTIEKPRLAWCAKQNFSPEMTRNVFFTWKDTRLYDSTVIQRLGILVDSNGNVTVDGDSNIYDDVNVPKIHVEAWTEHLFKQHKEADAEKAAAKRMAAEAVLVVEERTPSPEPPPTVPRIKLTLAAKGREEFGLSVKPDTTFAHVASAYKEKFNIEKSQPITLMFDGDRLSPLDTIEAQAMQDMDTIDVLFK</sequence>
<feature type="compositionally biased region" description="Polar residues" evidence="1">
    <location>
        <begin position="88"/>
        <end position="134"/>
    </location>
</feature>
<protein>
    <recommendedName>
        <fullName evidence="2">Rad60/SUMO-like domain-containing protein</fullName>
    </recommendedName>
</protein>
<evidence type="ECO:0000259" key="2">
    <source>
        <dbReference type="Pfam" id="PF11976"/>
    </source>
</evidence>
<evidence type="ECO:0000313" key="4">
    <source>
        <dbReference type="Proteomes" id="UP000800040"/>
    </source>
</evidence>
<feature type="domain" description="Rad60/SUMO-like" evidence="2">
    <location>
        <begin position="384"/>
        <end position="454"/>
    </location>
</feature>
<evidence type="ECO:0000313" key="3">
    <source>
        <dbReference type="EMBL" id="KAF1830001.1"/>
    </source>
</evidence>
<dbReference type="AlphaFoldDB" id="A0A6A5K029"/>
<feature type="region of interest" description="Disordered" evidence="1">
    <location>
        <begin position="44"/>
        <end position="204"/>
    </location>
</feature>
<dbReference type="EMBL" id="ML975414">
    <property type="protein sequence ID" value="KAF1830001.1"/>
    <property type="molecule type" value="Genomic_DNA"/>
</dbReference>
<feature type="compositionally biased region" description="Basic and acidic residues" evidence="1">
    <location>
        <begin position="148"/>
        <end position="160"/>
    </location>
</feature>